<dbReference type="InterPro" id="IPR027417">
    <property type="entry name" value="P-loop_NTPase"/>
</dbReference>
<comment type="caution">
    <text evidence="1">The sequence shown here is derived from an EMBL/GenBank/DDBJ whole genome shotgun (WGS) entry which is preliminary data.</text>
</comment>
<evidence type="ECO:0000313" key="2">
    <source>
        <dbReference type="Proteomes" id="UP000315400"/>
    </source>
</evidence>
<evidence type="ECO:0000313" key="1">
    <source>
        <dbReference type="EMBL" id="TQE97541.1"/>
    </source>
</evidence>
<protein>
    <recommendedName>
        <fullName evidence="3">Helicase C-terminal domain-containing protein</fullName>
    </recommendedName>
</protein>
<evidence type="ECO:0008006" key="3">
    <source>
        <dbReference type="Google" id="ProtNLM"/>
    </source>
</evidence>
<name>A0A540VLA1_9GAMM</name>
<accession>A0A540VLA1</accession>
<gene>
    <name evidence="1" type="ORF">FKY71_15970</name>
</gene>
<dbReference type="EMBL" id="VIFK01000302">
    <property type="protein sequence ID" value="TQE97541.1"/>
    <property type="molecule type" value="Genomic_DNA"/>
</dbReference>
<proteinExistence type="predicted"/>
<dbReference type="Gene3D" id="3.40.50.300">
    <property type="entry name" value="P-loop containing nucleotide triphosphate hydrolases"/>
    <property type="match status" value="1"/>
</dbReference>
<dbReference type="Proteomes" id="UP000315400">
    <property type="component" value="Unassembled WGS sequence"/>
</dbReference>
<organism evidence="1 2">
    <name type="scientific">Spiribacter salinus</name>
    <dbReference type="NCBI Taxonomy" id="1335746"/>
    <lineage>
        <taxon>Bacteria</taxon>
        <taxon>Pseudomonadati</taxon>
        <taxon>Pseudomonadota</taxon>
        <taxon>Gammaproteobacteria</taxon>
        <taxon>Chromatiales</taxon>
        <taxon>Ectothiorhodospiraceae</taxon>
        <taxon>Spiribacter</taxon>
    </lineage>
</organism>
<dbReference type="AlphaFoldDB" id="A0A540VLA1"/>
<reference evidence="1 2" key="1">
    <citation type="submission" date="2019-06" db="EMBL/GenBank/DDBJ databases">
        <title>Metagenome assembled Genome of Spiribacter salinus SL48-SHIP from the microbial mat of Salt Lake 48 (Novosibirsk region, Russia).</title>
        <authorList>
            <person name="Shipova A."/>
            <person name="Rozanov A.S."/>
            <person name="Bryanskaya A.V."/>
            <person name="Peltek S.E."/>
        </authorList>
    </citation>
    <scope>NUCLEOTIDE SEQUENCE [LARGE SCALE GENOMIC DNA]</scope>
    <source>
        <strain evidence="1">SL48-SHIP-2</strain>
    </source>
</reference>
<sequence length="396" mass="43595">MAQGINLPAEAVILAGDDRWDQVTNKPEALLVHEVLNAAGRAGRAGSHSHGFVINIPANGPYVIEGCNFDSMPEDQQDQCLGLFGRPDQCFEVYDPIERALDYVATLDELDDDAEYFVRRMSALSDDQLSGVISRTLGKFKSEHPPAVEDQVQFIQELSATTDTDTELARIAGEIGIPAHTVREIVETCGAIDLDQSFSDLQESLWTWLISSQEVLQSLDPGILTAIKRILPVDDLNGEDVANWTIRWVDALLQTLPAWTSGSPLVDVGAFLFDRRGNKRAKTSAIALGRLFSLGVNSNIAYCISLVCACIQRHRTDLSPRQLAILAVLPGATREGFNIPDQLLTYNALLRHRGLYPRVKVHQIFSMVAERLSPWEPGVDLDSRAAEVRRIANAAI</sequence>